<dbReference type="PANTHER" id="PTHR24238">
    <property type="entry name" value="G-PROTEIN COUPLED RECEPTOR"/>
    <property type="match status" value="1"/>
</dbReference>
<feature type="domain" description="G-protein coupled receptors family 1 profile" evidence="10">
    <location>
        <begin position="44"/>
        <end position="401"/>
    </location>
</feature>
<feature type="transmembrane region" description="Helical" evidence="9">
    <location>
        <begin position="31"/>
        <end position="56"/>
    </location>
</feature>
<dbReference type="SUPFAM" id="SSF81321">
    <property type="entry name" value="Family A G protein-coupled receptor-like"/>
    <property type="match status" value="1"/>
</dbReference>
<feature type="region of interest" description="Disordered" evidence="8">
    <location>
        <begin position="254"/>
        <end position="275"/>
    </location>
</feature>
<sequence length="441" mass="51026">MMNASLSVNFTEVELRDDLNYHLLLRRLQTVIVTAVILFLGIVGNILVLVAYWNLLQRRKVKELKGRYFMPILAVADLASVFVGGIFFLYTDFNRATFESTAGCKCGMFFSFTTNTISILILLLIAISRYMKICLPHGKKMTEYWKRMSVVIVCIISTVSCIPFLYFSGSVTKSVNLGTLLPITYIDPDMAPYNVTFHMCFATRRNDVWWKLYYNALFLVQIINIGTMIFLYVKMGRVIQERCKAKISTSIRSFPKPSKTEKVSPSDKEVDSNDEVEIESTLRTEDSGVCHASTVFSTSTANNDSSTTGSFNTRHVIRRSKRGRKNKAWKSARNRFTMMFVVIVIIYAVTNVPTFIFLYMFMESKSFQRYFTLHAHFEEYNLILVLVRVHLINNIINPYIYGYFDFAFRREVKRICYSILLKPARYLWNRRSSVITRSTSN</sequence>
<reference evidence="11" key="1">
    <citation type="submission" date="2019-08" db="EMBL/GenBank/DDBJ databases">
        <title>The improved chromosome-level genome for the pearl oyster Pinctada fucata martensii using PacBio sequencing and Hi-C.</title>
        <authorList>
            <person name="Zheng Z."/>
        </authorList>
    </citation>
    <scope>NUCLEOTIDE SEQUENCE</scope>
    <source>
        <strain evidence="11">ZZ-2019</strain>
        <tissue evidence="11">Adductor muscle</tissue>
    </source>
</reference>
<name>A0AA89BTW6_PINIB</name>
<evidence type="ECO:0000256" key="7">
    <source>
        <dbReference type="ARBA" id="ARBA00023224"/>
    </source>
</evidence>
<comment type="caution">
    <text evidence="11">The sequence shown here is derived from an EMBL/GenBank/DDBJ whole genome shotgun (WGS) entry which is preliminary data.</text>
</comment>
<dbReference type="InterPro" id="IPR017452">
    <property type="entry name" value="GPCR_Rhodpsn_7TM"/>
</dbReference>
<feature type="transmembrane region" description="Helical" evidence="9">
    <location>
        <begin position="109"/>
        <end position="127"/>
    </location>
</feature>
<dbReference type="PANTHER" id="PTHR24238:SF47">
    <property type="entry name" value="ECDYSTEROIDS_DOPAMINE RECEPTOR-RELATED"/>
    <property type="match status" value="1"/>
</dbReference>
<dbReference type="PRINTS" id="PR00237">
    <property type="entry name" value="GPCRRHODOPSN"/>
</dbReference>
<feature type="transmembrane region" description="Helical" evidence="9">
    <location>
        <begin position="68"/>
        <end position="89"/>
    </location>
</feature>
<keyword evidence="4" id="KW-0297">G-protein coupled receptor</keyword>
<evidence type="ECO:0000313" key="12">
    <source>
        <dbReference type="Proteomes" id="UP001186944"/>
    </source>
</evidence>
<accession>A0AA89BTW6</accession>
<feature type="transmembrane region" description="Helical" evidence="9">
    <location>
        <begin position="148"/>
        <end position="167"/>
    </location>
</feature>
<organism evidence="11 12">
    <name type="scientific">Pinctada imbricata</name>
    <name type="common">Atlantic pearl-oyster</name>
    <name type="synonym">Pinctada martensii</name>
    <dbReference type="NCBI Taxonomy" id="66713"/>
    <lineage>
        <taxon>Eukaryota</taxon>
        <taxon>Metazoa</taxon>
        <taxon>Spiralia</taxon>
        <taxon>Lophotrochozoa</taxon>
        <taxon>Mollusca</taxon>
        <taxon>Bivalvia</taxon>
        <taxon>Autobranchia</taxon>
        <taxon>Pteriomorphia</taxon>
        <taxon>Pterioida</taxon>
        <taxon>Pterioidea</taxon>
        <taxon>Pteriidae</taxon>
        <taxon>Pinctada</taxon>
    </lineage>
</organism>
<feature type="transmembrane region" description="Helical" evidence="9">
    <location>
        <begin position="336"/>
        <end position="362"/>
    </location>
</feature>
<gene>
    <name evidence="11" type="ORF">FSP39_017801</name>
</gene>
<keyword evidence="3 9" id="KW-1133">Transmembrane helix</keyword>
<dbReference type="PROSITE" id="PS50262">
    <property type="entry name" value="G_PROTEIN_RECEP_F1_2"/>
    <property type="match status" value="1"/>
</dbReference>
<evidence type="ECO:0000256" key="3">
    <source>
        <dbReference type="ARBA" id="ARBA00022989"/>
    </source>
</evidence>
<feature type="transmembrane region" description="Helical" evidence="9">
    <location>
        <begin position="212"/>
        <end position="233"/>
    </location>
</feature>
<evidence type="ECO:0000256" key="1">
    <source>
        <dbReference type="ARBA" id="ARBA00004141"/>
    </source>
</evidence>
<evidence type="ECO:0000256" key="8">
    <source>
        <dbReference type="SAM" id="MobiDB-lite"/>
    </source>
</evidence>
<keyword evidence="6" id="KW-0675">Receptor</keyword>
<dbReference type="Proteomes" id="UP001186944">
    <property type="component" value="Unassembled WGS sequence"/>
</dbReference>
<comment type="subcellular location">
    <subcellularLocation>
        <location evidence="1">Membrane</location>
        <topology evidence="1">Multi-pass membrane protein</topology>
    </subcellularLocation>
</comment>
<dbReference type="CDD" id="cd00637">
    <property type="entry name" value="7tm_classA_rhodopsin-like"/>
    <property type="match status" value="1"/>
</dbReference>
<proteinExistence type="predicted"/>
<dbReference type="Gene3D" id="1.20.1070.10">
    <property type="entry name" value="Rhodopsin 7-helix transmembrane proteins"/>
    <property type="match status" value="1"/>
</dbReference>
<evidence type="ECO:0000256" key="6">
    <source>
        <dbReference type="ARBA" id="ARBA00023170"/>
    </source>
</evidence>
<keyword evidence="7" id="KW-0807">Transducer</keyword>
<dbReference type="GO" id="GO:0004930">
    <property type="term" value="F:G protein-coupled receptor activity"/>
    <property type="evidence" value="ECO:0007669"/>
    <property type="project" value="UniProtKB-KW"/>
</dbReference>
<dbReference type="Pfam" id="PF00001">
    <property type="entry name" value="7tm_1"/>
    <property type="match status" value="1"/>
</dbReference>
<keyword evidence="2 9" id="KW-0812">Transmembrane</keyword>
<evidence type="ECO:0000256" key="9">
    <source>
        <dbReference type="SAM" id="Phobius"/>
    </source>
</evidence>
<evidence type="ECO:0000256" key="5">
    <source>
        <dbReference type="ARBA" id="ARBA00023136"/>
    </source>
</evidence>
<keyword evidence="5 9" id="KW-0472">Membrane</keyword>
<evidence type="ECO:0000259" key="10">
    <source>
        <dbReference type="PROSITE" id="PS50262"/>
    </source>
</evidence>
<dbReference type="EMBL" id="VSWD01000008">
    <property type="protein sequence ID" value="KAK3095700.1"/>
    <property type="molecule type" value="Genomic_DNA"/>
</dbReference>
<dbReference type="AlphaFoldDB" id="A0AA89BTW6"/>
<evidence type="ECO:0000313" key="11">
    <source>
        <dbReference type="EMBL" id="KAK3095700.1"/>
    </source>
</evidence>
<protein>
    <recommendedName>
        <fullName evidence="10">G-protein coupled receptors family 1 profile domain-containing protein</fullName>
    </recommendedName>
</protein>
<dbReference type="GO" id="GO:0016020">
    <property type="term" value="C:membrane"/>
    <property type="evidence" value="ECO:0007669"/>
    <property type="project" value="UniProtKB-SubCell"/>
</dbReference>
<feature type="transmembrane region" description="Helical" evidence="9">
    <location>
        <begin position="382"/>
        <end position="404"/>
    </location>
</feature>
<evidence type="ECO:0000256" key="2">
    <source>
        <dbReference type="ARBA" id="ARBA00022692"/>
    </source>
</evidence>
<feature type="compositionally biased region" description="Basic and acidic residues" evidence="8">
    <location>
        <begin position="258"/>
        <end position="271"/>
    </location>
</feature>
<keyword evidence="12" id="KW-1185">Reference proteome</keyword>
<evidence type="ECO:0000256" key="4">
    <source>
        <dbReference type="ARBA" id="ARBA00023040"/>
    </source>
</evidence>
<dbReference type="InterPro" id="IPR000276">
    <property type="entry name" value="GPCR_Rhodpsn"/>
</dbReference>